<dbReference type="Proteomes" id="UP000198660">
    <property type="component" value="Unassembled WGS sequence"/>
</dbReference>
<feature type="binding site" evidence="4">
    <location>
        <begin position="135"/>
        <end position="143"/>
    </location>
    <ligand>
        <name>ATP</name>
        <dbReference type="ChEBI" id="CHEBI:30616"/>
    </ligand>
</feature>
<comment type="cofactor">
    <cofactor evidence="5">
        <name>Mg(2+)</name>
        <dbReference type="ChEBI" id="CHEBI:18420"/>
    </cofactor>
</comment>
<proteinExistence type="inferred from homology"/>
<dbReference type="GO" id="GO:0030272">
    <property type="term" value="F:5-formyltetrahydrofolate cyclo-ligase activity"/>
    <property type="evidence" value="ECO:0007669"/>
    <property type="project" value="UniProtKB-EC"/>
</dbReference>
<dbReference type="AlphaFoldDB" id="A0A1I6TMY7"/>
<name>A0A1I6TMY7_9BACL</name>
<dbReference type="InterPro" id="IPR037171">
    <property type="entry name" value="NagB/RpiA_transferase-like"/>
</dbReference>
<dbReference type="GO" id="GO:0005524">
    <property type="term" value="F:ATP binding"/>
    <property type="evidence" value="ECO:0007669"/>
    <property type="project" value="UniProtKB-KW"/>
</dbReference>
<sequence>MPSPKKRLRSQLLATREALDPIQIAEESRQVCQRIMELPQWQDANYVLTYMPHRREMDLRPLMEKAWVMGKKVVLPRALPAKRSLSFYEVNHFRDITIGVYGIQEPLAKEEARIDPKVLDLALVPGVAFDHHGYRLGYGGGYYDRFFAGEGSSIVRYGVAYSFQWVNSVYPEGHDIPMDGVVKPDGLILSQRDIPK</sequence>
<evidence type="ECO:0000256" key="2">
    <source>
        <dbReference type="ARBA" id="ARBA00022741"/>
    </source>
</evidence>
<evidence type="ECO:0000256" key="4">
    <source>
        <dbReference type="PIRSR" id="PIRSR006806-1"/>
    </source>
</evidence>
<dbReference type="GO" id="GO:0009396">
    <property type="term" value="P:folic acid-containing compound biosynthetic process"/>
    <property type="evidence" value="ECO:0007669"/>
    <property type="project" value="TreeGrafter"/>
</dbReference>
<dbReference type="PANTHER" id="PTHR23407">
    <property type="entry name" value="ATPASE INHIBITOR/5-FORMYLTETRAHYDROFOLATE CYCLO-LIGASE"/>
    <property type="match status" value="1"/>
</dbReference>
<evidence type="ECO:0000256" key="3">
    <source>
        <dbReference type="ARBA" id="ARBA00022840"/>
    </source>
</evidence>
<keyword evidence="6" id="KW-0436">Ligase</keyword>
<feature type="binding site" evidence="4">
    <location>
        <position position="51"/>
    </location>
    <ligand>
        <name>substrate</name>
    </ligand>
</feature>
<dbReference type="RefSeq" id="WP_176392082.1">
    <property type="nucleotide sequence ID" value="NZ_FPAA01000010.1"/>
</dbReference>
<keyword evidence="5" id="KW-0460">Magnesium</keyword>
<dbReference type="GO" id="GO:0046872">
    <property type="term" value="F:metal ion binding"/>
    <property type="evidence" value="ECO:0007669"/>
    <property type="project" value="UniProtKB-KW"/>
</dbReference>
<comment type="similarity">
    <text evidence="1 5">Belongs to the 5-formyltetrahydrofolate cyclo-ligase family.</text>
</comment>
<dbReference type="EMBL" id="FPAA01000010">
    <property type="protein sequence ID" value="SFS90500.1"/>
    <property type="molecule type" value="Genomic_DNA"/>
</dbReference>
<dbReference type="SUPFAM" id="SSF100950">
    <property type="entry name" value="NagB/RpiA/CoA transferase-like"/>
    <property type="match status" value="1"/>
</dbReference>
<dbReference type="InterPro" id="IPR002698">
    <property type="entry name" value="FTHF_cligase"/>
</dbReference>
<dbReference type="InterPro" id="IPR024185">
    <property type="entry name" value="FTHF_cligase-like_sf"/>
</dbReference>
<keyword evidence="3 4" id="KW-0067">ATP-binding</keyword>
<evidence type="ECO:0000313" key="6">
    <source>
        <dbReference type="EMBL" id="SFS90500.1"/>
    </source>
</evidence>
<dbReference type="NCBIfam" id="TIGR02727">
    <property type="entry name" value="MTHFS_bact"/>
    <property type="match status" value="1"/>
</dbReference>
<evidence type="ECO:0000313" key="7">
    <source>
        <dbReference type="Proteomes" id="UP000198660"/>
    </source>
</evidence>
<feature type="binding site" evidence="4">
    <location>
        <position position="56"/>
    </location>
    <ligand>
        <name>substrate</name>
    </ligand>
</feature>
<dbReference type="Pfam" id="PF01812">
    <property type="entry name" value="5-FTHF_cyc-lig"/>
    <property type="match status" value="1"/>
</dbReference>
<feature type="binding site" evidence="4">
    <location>
        <begin position="5"/>
        <end position="9"/>
    </location>
    <ligand>
        <name>ATP</name>
        <dbReference type="ChEBI" id="CHEBI:30616"/>
    </ligand>
</feature>
<keyword evidence="7" id="KW-1185">Reference proteome</keyword>
<keyword evidence="2 4" id="KW-0547">Nucleotide-binding</keyword>
<organism evidence="6 7">
    <name type="scientific">Marininema halotolerans</name>
    <dbReference type="NCBI Taxonomy" id="1155944"/>
    <lineage>
        <taxon>Bacteria</taxon>
        <taxon>Bacillati</taxon>
        <taxon>Bacillota</taxon>
        <taxon>Bacilli</taxon>
        <taxon>Bacillales</taxon>
        <taxon>Thermoactinomycetaceae</taxon>
        <taxon>Marininema</taxon>
    </lineage>
</organism>
<dbReference type="PANTHER" id="PTHR23407:SF1">
    <property type="entry name" value="5-FORMYLTETRAHYDROFOLATE CYCLO-LIGASE"/>
    <property type="match status" value="1"/>
</dbReference>
<dbReference type="Gene3D" id="3.40.50.10420">
    <property type="entry name" value="NagB/RpiA/CoA transferase-like"/>
    <property type="match status" value="1"/>
</dbReference>
<keyword evidence="5" id="KW-0479">Metal-binding</keyword>
<dbReference type="PIRSF" id="PIRSF006806">
    <property type="entry name" value="FTHF_cligase"/>
    <property type="match status" value="1"/>
</dbReference>
<protein>
    <recommendedName>
        <fullName evidence="5">5-formyltetrahydrofolate cyclo-ligase</fullName>
        <ecNumber evidence="5">6.3.3.2</ecNumber>
    </recommendedName>
</protein>
<gene>
    <name evidence="6" type="ORF">SAMN05444972_110145</name>
</gene>
<evidence type="ECO:0000256" key="1">
    <source>
        <dbReference type="ARBA" id="ARBA00010638"/>
    </source>
</evidence>
<accession>A0A1I6TMY7</accession>
<dbReference type="GO" id="GO:0035999">
    <property type="term" value="P:tetrahydrofolate interconversion"/>
    <property type="evidence" value="ECO:0007669"/>
    <property type="project" value="TreeGrafter"/>
</dbReference>
<dbReference type="EC" id="6.3.3.2" evidence="5"/>
<evidence type="ECO:0000256" key="5">
    <source>
        <dbReference type="RuleBase" id="RU361279"/>
    </source>
</evidence>
<reference evidence="7" key="1">
    <citation type="submission" date="2016-10" db="EMBL/GenBank/DDBJ databases">
        <authorList>
            <person name="Varghese N."/>
            <person name="Submissions S."/>
        </authorList>
    </citation>
    <scope>NUCLEOTIDE SEQUENCE [LARGE SCALE GENOMIC DNA]</scope>
    <source>
        <strain evidence="7">DSM 45789</strain>
    </source>
</reference>
<comment type="catalytic activity">
    <reaction evidence="5">
        <text>(6S)-5-formyl-5,6,7,8-tetrahydrofolate + ATP = (6R)-5,10-methenyltetrahydrofolate + ADP + phosphate</text>
        <dbReference type="Rhea" id="RHEA:10488"/>
        <dbReference type="ChEBI" id="CHEBI:30616"/>
        <dbReference type="ChEBI" id="CHEBI:43474"/>
        <dbReference type="ChEBI" id="CHEBI:57455"/>
        <dbReference type="ChEBI" id="CHEBI:57457"/>
        <dbReference type="ChEBI" id="CHEBI:456216"/>
        <dbReference type="EC" id="6.3.3.2"/>
    </reaction>
</comment>